<dbReference type="OrthoDB" id="369870at2"/>
<evidence type="ECO:0000256" key="4">
    <source>
        <dbReference type="ARBA" id="ARBA00022475"/>
    </source>
</evidence>
<dbReference type="EMBL" id="RBIM01000004">
    <property type="protein sequence ID" value="RKQ96646.1"/>
    <property type="molecule type" value="Genomic_DNA"/>
</dbReference>
<evidence type="ECO:0000313" key="10">
    <source>
        <dbReference type="EMBL" id="RKQ96646.1"/>
    </source>
</evidence>
<feature type="transmembrane region" description="Helical" evidence="8">
    <location>
        <begin position="213"/>
        <end position="234"/>
    </location>
</feature>
<feature type="transmembrane region" description="Helical" evidence="8">
    <location>
        <begin position="269"/>
        <end position="287"/>
    </location>
</feature>
<evidence type="ECO:0000256" key="6">
    <source>
        <dbReference type="ARBA" id="ARBA00022989"/>
    </source>
</evidence>
<evidence type="ECO:0000256" key="2">
    <source>
        <dbReference type="ARBA" id="ARBA00007362"/>
    </source>
</evidence>
<organism evidence="10 11">
    <name type="scientific">Maricaulis maris</name>
    <dbReference type="NCBI Taxonomy" id="74318"/>
    <lineage>
        <taxon>Bacteria</taxon>
        <taxon>Pseudomonadati</taxon>
        <taxon>Pseudomonadota</taxon>
        <taxon>Alphaproteobacteria</taxon>
        <taxon>Maricaulales</taxon>
        <taxon>Maricaulaceae</taxon>
        <taxon>Maricaulis</taxon>
    </lineage>
</organism>
<dbReference type="GO" id="GO:0005886">
    <property type="term" value="C:plasma membrane"/>
    <property type="evidence" value="ECO:0007669"/>
    <property type="project" value="UniProtKB-SubCell"/>
</dbReference>
<evidence type="ECO:0000313" key="11">
    <source>
        <dbReference type="Proteomes" id="UP000273675"/>
    </source>
</evidence>
<keyword evidence="4" id="KW-1003">Cell membrane</keyword>
<sequence length="302" mass="32671">MSPDTSHDMRRALAAGLSGYLIWGVAPLFFQTLDFASALEIILHRIIWAVPLLAGSLALSGRLRAALGVLADRRTLLTLLATSSLISVNWWGFIYAVNSGHVLQASLGYYINPLMSVAVGVIILREPLGPWRIAAISLAALGVANQILTVGEVPWISLMLATTFTAYGYLRKVAAVDGRVGLLWETLFMLPFALIAFAWLQASGAGHFLETPLQTALLVAAGAVTVIPLLLYTIGVRGLRLSTMGLLQFIAPTLQFSIGVMSGETFETGHLITFAFIWAGVGCFTWSQIRRERKLEALAEET</sequence>
<comment type="subcellular location">
    <subcellularLocation>
        <location evidence="1">Cell membrane</location>
        <topology evidence="1">Multi-pass membrane protein</topology>
    </subcellularLocation>
</comment>
<dbReference type="InterPro" id="IPR000620">
    <property type="entry name" value="EamA_dom"/>
</dbReference>
<feature type="transmembrane region" description="Helical" evidence="8">
    <location>
        <begin position="75"/>
        <end position="95"/>
    </location>
</feature>
<evidence type="ECO:0000256" key="1">
    <source>
        <dbReference type="ARBA" id="ARBA00004651"/>
    </source>
</evidence>
<reference evidence="10 11" key="1">
    <citation type="submission" date="2018-10" db="EMBL/GenBank/DDBJ databases">
        <title>Genomic Encyclopedia of Type Strains, Phase IV (KMG-IV): sequencing the most valuable type-strain genomes for metagenomic binning, comparative biology and taxonomic classification.</title>
        <authorList>
            <person name="Goeker M."/>
        </authorList>
    </citation>
    <scope>NUCLEOTIDE SEQUENCE [LARGE SCALE GENOMIC DNA]</scope>
    <source>
        <strain evidence="10 11">DSM 4734</strain>
    </source>
</reference>
<evidence type="ECO:0000256" key="5">
    <source>
        <dbReference type="ARBA" id="ARBA00022692"/>
    </source>
</evidence>
<evidence type="ECO:0000256" key="7">
    <source>
        <dbReference type="ARBA" id="ARBA00023136"/>
    </source>
</evidence>
<dbReference type="RefSeq" id="WP_121211208.1">
    <property type="nucleotide sequence ID" value="NZ_RBIM01000004.1"/>
</dbReference>
<evidence type="ECO:0000256" key="3">
    <source>
        <dbReference type="ARBA" id="ARBA00022448"/>
    </source>
</evidence>
<feature type="transmembrane region" description="Helical" evidence="8">
    <location>
        <begin position="42"/>
        <end position="63"/>
    </location>
</feature>
<dbReference type="InterPro" id="IPR004626">
    <property type="entry name" value="RarD"/>
</dbReference>
<dbReference type="AlphaFoldDB" id="A0A495D414"/>
<dbReference type="Proteomes" id="UP000273675">
    <property type="component" value="Unassembled WGS sequence"/>
</dbReference>
<accession>A0A495D414</accession>
<feature type="transmembrane region" description="Helical" evidence="8">
    <location>
        <begin position="182"/>
        <end position="201"/>
    </location>
</feature>
<proteinExistence type="inferred from homology"/>
<feature type="domain" description="EamA" evidence="9">
    <location>
        <begin position="13"/>
        <end position="144"/>
    </location>
</feature>
<dbReference type="Pfam" id="PF00892">
    <property type="entry name" value="EamA"/>
    <property type="match status" value="1"/>
</dbReference>
<feature type="transmembrane region" description="Helical" evidence="8">
    <location>
        <begin position="154"/>
        <end position="170"/>
    </location>
</feature>
<comment type="caution">
    <text evidence="10">The sequence shown here is derived from an EMBL/GenBank/DDBJ whole genome shotgun (WGS) entry which is preliminary data.</text>
</comment>
<feature type="transmembrane region" description="Helical" evidence="8">
    <location>
        <begin position="246"/>
        <end position="263"/>
    </location>
</feature>
<gene>
    <name evidence="10" type="ORF">C7435_1979</name>
</gene>
<comment type="similarity">
    <text evidence="2">Belongs to the EamA transporter family.</text>
</comment>
<dbReference type="SUPFAM" id="SSF103481">
    <property type="entry name" value="Multidrug resistance efflux transporter EmrE"/>
    <property type="match status" value="1"/>
</dbReference>
<keyword evidence="3" id="KW-0813">Transport</keyword>
<dbReference type="InterPro" id="IPR037185">
    <property type="entry name" value="EmrE-like"/>
</dbReference>
<feature type="transmembrane region" description="Helical" evidence="8">
    <location>
        <begin position="12"/>
        <end position="30"/>
    </location>
</feature>
<dbReference type="NCBIfam" id="TIGR00688">
    <property type="entry name" value="rarD"/>
    <property type="match status" value="1"/>
</dbReference>
<evidence type="ECO:0000259" key="9">
    <source>
        <dbReference type="Pfam" id="PF00892"/>
    </source>
</evidence>
<protein>
    <submittedName>
        <fullName evidence="10">Chloramphenicol-sensitive protein RarD</fullName>
    </submittedName>
</protein>
<name>A0A495D414_9PROT</name>
<evidence type="ECO:0000256" key="8">
    <source>
        <dbReference type="SAM" id="Phobius"/>
    </source>
</evidence>
<keyword evidence="5 8" id="KW-0812">Transmembrane</keyword>
<keyword evidence="7 8" id="KW-0472">Membrane</keyword>
<feature type="transmembrane region" description="Helical" evidence="8">
    <location>
        <begin position="131"/>
        <end position="148"/>
    </location>
</feature>
<keyword evidence="6 8" id="KW-1133">Transmembrane helix</keyword>
<feature type="transmembrane region" description="Helical" evidence="8">
    <location>
        <begin position="107"/>
        <end position="124"/>
    </location>
</feature>